<dbReference type="Gene3D" id="1.10.3210.30">
    <property type="match status" value="1"/>
</dbReference>
<evidence type="ECO:0000256" key="3">
    <source>
        <dbReference type="ARBA" id="ARBA00022722"/>
    </source>
</evidence>
<gene>
    <name evidence="12" type="primary">cas3</name>
    <name evidence="12" type="ORF">ACE05E_17545</name>
</gene>
<dbReference type="InterPro" id="IPR014001">
    <property type="entry name" value="Helicase_ATP-bd"/>
</dbReference>
<feature type="domain" description="Helicase ATP-binding" evidence="10">
    <location>
        <begin position="245"/>
        <end position="426"/>
    </location>
</feature>
<name>A0ABV4WBG6_9GAMM</name>
<dbReference type="InterPro" id="IPR006474">
    <property type="entry name" value="Helicase_Cas3_CRISPR-ass_core"/>
</dbReference>
<keyword evidence="9" id="KW-0051">Antiviral defense</keyword>
<dbReference type="InterPro" id="IPR038257">
    <property type="entry name" value="CRISPR-assoc_Cas3_HD_sf"/>
</dbReference>
<dbReference type="SUPFAM" id="SSF52540">
    <property type="entry name" value="P-loop containing nucleoside triphosphate hydrolases"/>
    <property type="match status" value="1"/>
</dbReference>
<reference evidence="12 13" key="1">
    <citation type="submission" date="2024-09" db="EMBL/GenBank/DDBJ databases">
        <title>Draft genome sequences of 6 high pH adapted Marinobacter shengliensis sp. isolated from Mariana forearc serpentinite mud volcanoes.</title>
        <authorList>
            <person name="Elkassas S."/>
            <person name="Serres M."/>
            <person name="Michael N."/>
            <person name="Amina P."/>
            <person name="Teodora Z."/>
            <person name="Julie H."/>
        </authorList>
    </citation>
    <scope>NUCLEOTIDE SEQUENCE [LARGE SCALE GENOMIC DNA]</scope>
    <source>
        <strain evidence="12 13">EB4</strain>
    </source>
</reference>
<feature type="non-terminal residue" evidence="12">
    <location>
        <position position="778"/>
    </location>
</feature>
<dbReference type="NCBIfam" id="TIGR01587">
    <property type="entry name" value="cas3_core"/>
    <property type="match status" value="1"/>
</dbReference>
<dbReference type="CDD" id="cd17930">
    <property type="entry name" value="DEXHc_cas3"/>
    <property type="match status" value="1"/>
</dbReference>
<evidence type="ECO:0000259" key="10">
    <source>
        <dbReference type="PROSITE" id="PS51192"/>
    </source>
</evidence>
<comment type="caution">
    <text evidence="12">The sequence shown here is derived from an EMBL/GenBank/DDBJ whole genome shotgun (WGS) entry which is preliminary data.</text>
</comment>
<evidence type="ECO:0000256" key="8">
    <source>
        <dbReference type="ARBA" id="ARBA00022840"/>
    </source>
</evidence>
<evidence type="ECO:0000259" key="11">
    <source>
        <dbReference type="PROSITE" id="PS51643"/>
    </source>
</evidence>
<dbReference type="InterPro" id="IPR006483">
    <property type="entry name" value="CRISPR-assoc_Cas3_HD"/>
</dbReference>
<accession>A0ABV4WBG6</accession>
<dbReference type="CDD" id="cd09641">
    <property type="entry name" value="Cas3''_I"/>
    <property type="match status" value="1"/>
</dbReference>
<keyword evidence="7" id="KW-0347">Helicase</keyword>
<evidence type="ECO:0000256" key="5">
    <source>
        <dbReference type="ARBA" id="ARBA00022741"/>
    </source>
</evidence>
<keyword evidence="5" id="KW-0547">Nucleotide-binding</keyword>
<dbReference type="Proteomes" id="UP001576762">
    <property type="component" value="Unassembled WGS sequence"/>
</dbReference>
<keyword evidence="4" id="KW-0479">Metal-binding</keyword>
<evidence type="ECO:0000256" key="4">
    <source>
        <dbReference type="ARBA" id="ARBA00022723"/>
    </source>
</evidence>
<dbReference type="Pfam" id="PF22590">
    <property type="entry name" value="Cas3-like_C_2"/>
    <property type="match status" value="1"/>
</dbReference>
<dbReference type="PANTHER" id="PTHR24031">
    <property type="entry name" value="RNA HELICASE"/>
    <property type="match status" value="1"/>
</dbReference>
<evidence type="ECO:0000256" key="2">
    <source>
        <dbReference type="ARBA" id="ARBA00009046"/>
    </source>
</evidence>
<dbReference type="SUPFAM" id="SSF109604">
    <property type="entry name" value="HD-domain/PDEase-like"/>
    <property type="match status" value="1"/>
</dbReference>
<dbReference type="InterPro" id="IPR027417">
    <property type="entry name" value="P-loop_NTPase"/>
</dbReference>
<evidence type="ECO:0000313" key="13">
    <source>
        <dbReference type="Proteomes" id="UP001576762"/>
    </source>
</evidence>
<comment type="similarity">
    <text evidence="1">In the N-terminal section; belongs to the CRISPR-associated nuclease Cas3-HD family.</text>
</comment>
<evidence type="ECO:0000256" key="9">
    <source>
        <dbReference type="ARBA" id="ARBA00023118"/>
    </source>
</evidence>
<evidence type="ECO:0000256" key="7">
    <source>
        <dbReference type="ARBA" id="ARBA00022806"/>
    </source>
</evidence>
<feature type="domain" description="HD Cas3-type" evidence="11">
    <location>
        <begin position="18"/>
        <end position="189"/>
    </location>
</feature>
<evidence type="ECO:0000313" key="12">
    <source>
        <dbReference type="EMBL" id="MFB2717288.1"/>
    </source>
</evidence>
<dbReference type="Gene3D" id="3.40.50.300">
    <property type="entry name" value="P-loop containing nucleotide triphosphate hydrolases"/>
    <property type="match status" value="2"/>
</dbReference>
<keyword evidence="13" id="KW-1185">Reference proteome</keyword>
<dbReference type="NCBIfam" id="TIGR01596">
    <property type="entry name" value="cas3_HD"/>
    <property type="match status" value="1"/>
</dbReference>
<sequence>MNNLGYVAHVKQDDYAGDWHEPHRLEEHLRKVAKLSASKAGTFQSSGWGMAAGLWHDLGKYRGAFQKYIRDASGYERENAHVESPQRVTHSTAGAVHAINQWPSVPGYVTAYLIAGHHAGLPDWSGGRGSLQFRLRESGPEYSEAMEAAIPKDLLTAHQPDIPEPARNTDSIGLWMRLLFSCLVDADFLDTESYMAPERVNQRGRLPRLPDLHSVFFERMNELQKAAEDTPLNRTRKSIFDACQRSAAESPGIFSLTVPTGGGKTLASLGFALEHARKHGKSRVIYAIPFTSIIEQNAGVFRQVLGEEAVLEHHSSLDVDPSLESAGSRLAAENWDAPLIVTTNVQLFESLFASRTSRCRKLHNLVNSIVVLDEAQQIPRDFHEPITRVMRQMSEHFGVTWVLCTATQPDLGKQVDAFGSVLHTGLGNIREIIQKPAALASQLKRVSIEMPSDPDEKLSWEGLSHQLAEEDCVLVVVNKRQDARTLYELLPQNGDTYHLSANMCAEHRSQVLAEIRHKLSERKTGSDRPLRVVSTQLIEAGVDVDFPVVYRAIAGLDSIAQAAGRCNREGRLPNNGRVVVFQPEQLPPPGFLRQAAQVTLKLLRSGQLNDPLSPQAIQAFFSDLNTQGDRDKHGICRLLKAESSSDAPLAIQFRAAAEKFRLIDDKGVGVVVPFRPEGAEEPPVDQWLSMLEQDGSQKWVHRKLQRYSVTLPESLAKQLHGMGAIYERAGKFVVESSHYHPVWGVQAPDSLIPVWRQLSCPVRDNYDGRLGGLTFCSL</sequence>
<dbReference type="RefSeq" id="WP_374815583.1">
    <property type="nucleotide sequence ID" value="NZ_JBHFLD010000031.1"/>
</dbReference>
<dbReference type="PROSITE" id="PS51643">
    <property type="entry name" value="HD_CAS3"/>
    <property type="match status" value="1"/>
</dbReference>
<keyword evidence="8" id="KW-0067">ATP-binding</keyword>
<dbReference type="EMBL" id="JBHFLD010000031">
    <property type="protein sequence ID" value="MFB2717288.1"/>
    <property type="molecule type" value="Genomic_DNA"/>
</dbReference>
<keyword evidence="3" id="KW-0540">Nuclease</keyword>
<dbReference type="PROSITE" id="PS51192">
    <property type="entry name" value="HELICASE_ATP_BIND_1"/>
    <property type="match status" value="1"/>
</dbReference>
<dbReference type="InterPro" id="IPR011545">
    <property type="entry name" value="DEAD/DEAH_box_helicase_dom"/>
</dbReference>
<protein>
    <submittedName>
        <fullName evidence="12">CRISPR-associated helicase Cas3</fullName>
    </submittedName>
</protein>
<evidence type="ECO:0000256" key="1">
    <source>
        <dbReference type="ARBA" id="ARBA00006847"/>
    </source>
</evidence>
<organism evidence="12 13">
    <name type="scientific">Marinobacter shengliensis</name>
    <dbReference type="NCBI Taxonomy" id="1389223"/>
    <lineage>
        <taxon>Bacteria</taxon>
        <taxon>Pseudomonadati</taxon>
        <taxon>Pseudomonadota</taxon>
        <taxon>Gammaproteobacteria</taxon>
        <taxon>Pseudomonadales</taxon>
        <taxon>Marinobacteraceae</taxon>
        <taxon>Marinobacter</taxon>
    </lineage>
</organism>
<proteinExistence type="inferred from homology"/>
<dbReference type="SMART" id="SM00487">
    <property type="entry name" value="DEXDc"/>
    <property type="match status" value="1"/>
</dbReference>
<comment type="similarity">
    <text evidence="2">In the central section; belongs to the CRISPR-associated helicase Cas3 family.</text>
</comment>
<dbReference type="InterPro" id="IPR054712">
    <property type="entry name" value="Cas3-like_dom"/>
</dbReference>
<keyword evidence="6" id="KW-0378">Hydrolase</keyword>
<dbReference type="Pfam" id="PF00270">
    <property type="entry name" value="DEAD"/>
    <property type="match status" value="1"/>
</dbReference>
<evidence type="ECO:0000256" key="6">
    <source>
        <dbReference type="ARBA" id="ARBA00022801"/>
    </source>
</evidence>